<feature type="transmembrane region" description="Helical" evidence="1">
    <location>
        <begin position="187"/>
        <end position="208"/>
    </location>
</feature>
<keyword evidence="1" id="KW-0812">Transmembrane</keyword>
<feature type="transmembrane region" description="Helical" evidence="1">
    <location>
        <begin position="114"/>
        <end position="139"/>
    </location>
</feature>
<evidence type="ECO:0008006" key="4">
    <source>
        <dbReference type="Google" id="ProtNLM"/>
    </source>
</evidence>
<organism evidence="2 3">
    <name type="scientific">Marinactinospora thermotolerans DSM 45154</name>
    <dbReference type="NCBI Taxonomy" id="1122192"/>
    <lineage>
        <taxon>Bacteria</taxon>
        <taxon>Bacillati</taxon>
        <taxon>Actinomycetota</taxon>
        <taxon>Actinomycetes</taxon>
        <taxon>Streptosporangiales</taxon>
        <taxon>Nocardiopsidaceae</taxon>
        <taxon>Marinactinospora</taxon>
    </lineage>
</organism>
<evidence type="ECO:0000313" key="2">
    <source>
        <dbReference type="EMBL" id="SJZ60710.1"/>
    </source>
</evidence>
<dbReference type="AlphaFoldDB" id="A0A1T4M148"/>
<keyword evidence="1" id="KW-1133">Transmembrane helix</keyword>
<dbReference type="RefSeq" id="WP_144389962.1">
    <property type="nucleotide sequence ID" value="NZ_FUWS01000002.1"/>
</dbReference>
<keyword evidence="3" id="KW-1185">Reference proteome</keyword>
<accession>A0A1T4M148</accession>
<feature type="transmembrane region" description="Helical" evidence="1">
    <location>
        <begin position="33"/>
        <end position="52"/>
    </location>
</feature>
<keyword evidence="1" id="KW-0472">Membrane</keyword>
<dbReference type="OrthoDB" id="5188656at2"/>
<feature type="transmembrane region" description="Helical" evidence="1">
    <location>
        <begin position="151"/>
        <end position="175"/>
    </location>
</feature>
<feature type="transmembrane region" description="Helical" evidence="1">
    <location>
        <begin position="72"/>
        <end position="93"/>
    </location>
</feature>
<reference evidence="2 3" key="1">
    <citation type="submission" date="2017-02" db="EMBL/GenBank/DDBJ databases">
        <authorList>
            <person name="Peterson S.W."/>
        </authorList>
    </citation>
    <scope>NUCLEOTIDE SEQUENCE [LARGE SCALE GENOMIC DNA]</scope>
    <source>
        <strain evidence="2 3">DSM 45154</strain>
    </source>
</reference>
<sequence length="257" mass="25862">MSGNRSTVTPRGGGLPGAFAAEWTKLWGVRSTWLCVGAALAIGTAVITLMTFSLHSSGQARTTVNASTGLGVLSAQFAAVALASLAITGEYATGAMRTTLTAVPRRGAVLAAKAGAVTVTALVTGVLLGLAGWAVSALFYGPHLVVHFVDLVHGTVGTGLYLALLSLFVLGLGAVLRSTAGTVTTTIGLLVGVPLAAQVLGEKAFVWFAEHSPAGALEPLVSGRELPYGAGTATVVLLVWAAAALAAGYALLRLRDA</sequence>
<proteinExistence type="predicted"/>
<name>A0A1T4M148_9ACTN</name>
<dbReference type="EMBL" id="FUWS01000002">
    <property type="protein sequence ID" value="SJZ60710.1"/>
    <property type="molecule type" value="Genomic_DNA"/>
</dbReference>
<protein>
    <recommendedName>
        <fullName evidence="4">ABC-2 type transport system permease protein</fullName>
    </recommendedName>
</protein>
<gene>
    <name evidence="2" type="ORF">SAMN02745673_00902</name>
</gene>
<evidence type="ECO:0000256" key="1">
    <source>
        <dbReference type="SAM" id="Phobius"/>
    </source>
</evidence>
<dbReference type="Proteomes" id="UP000190637">
    <property type="component" value="Unassembled WGS sequence"/>
</dbReference>
<dbReference type="STRING" id="1122192.SAMN02745673_00902"/>
<evidence type="ECO:0000313" key="3">
    <source>
        <dbReference type="Proteomes" id="UP000190637"/>
    </source>
</evidence>
<feature type="transmembrane region" description="Helical" evidence="1">
    <location>
        <begin position="228"/>
        <end position="252"/>
    </location>
</feature>